<organism evidence="3 4">
    <name type="scientific">Streptomyces buecherae</name>
    <dbReference type="NCBI Taxonomy" id="2763006"/>
    <lineage>
        <taxon>Bacteria</taxon>
        <taxon>Bacillati</taxon>
        <taxon>Actinomycetota</taxon>
        <taxon>Actinomycetes</taxon>
        <taxon>Kitasatosporales</taxon>
        <taxon>Streptomycetaceae</taxon>
        <taxon>Streptomyces</taxon>
    </lineage>
</organism>
<dbReference type="AlphaFoldDB" id="A0A7H8ND33"/>
<feature type="compositionally biased region" description="Low complexity" evidence="1">
    <location>
        <begin position="1"/>
        <end position="17"/>
    </location>
</feature>
<dbReference type="SUPFAM" id="SSF49785">
    <property type="entry name" value="Galactose-binding domain-like"/>
    <property type="match status" value="1"/>
</dbReference>
<evidence type="ECO:0000313" key="4">
    <source>
        <dbReference type="Proteomes" id="UP000509303"/>
    </source>
</evidence>
<dbReference type="Proteomes" id="UP000509303">
    <property type="component" value="Chromosome"/>
</dbReference>
<evidence type="ECO:0000259" key="2">
    <source>
        <dbReference type="Pfam" id="PF14683"/>
    </source>
</evidence>
<dbReference type="InterPro" id="IPR008979">
    <property type="entry name" value="Galactose-bd-like_sf"/>
</dbReference>
<accession>A0A7H8ND33</accession>
<proteinExistence type="predicted"/>
<dbReference type="EMBL" id="CP054929">
    <property type="protein sequence ID" value="QKW52389.1"/>
    <property type="molecule type" value="Genomic_DNA"/>
</dbReference>
<dbReference type="InterPro" id="IPR029411">
    <property type="entry name" value="RG-lyase_III"/>
</dbReference>
<name>A0A7H8ND33_9ACTN</name>
<keyword evidence="4" id="KW-1185">Reference proteome</keyword>
<gene>
    <name evidence="3" type="ORF">HUT08_25870</name>
</gene>
<reference evidence="3 4" key="1">
    <citation type="submission" date="2020-06" db="EMBL/GenBank/DDBJ databases">
        <title>Genome mining for natural products.</title>
        <authorList>
            <person name="Zhang B."/>
            <person name="Shi J."/>
            <person name="Ge H."/>
        </authorList>
    </citation>
    <scope>NUCLEOTIDE SEQUENCE [LARGE SCALE GENOMIC DNA]</scope>
    <source>
        <strain evidence="3 4">NA00687</strain>
    </source>
</reference>
<sequence length="303" mass="32370">MTDTTDPATTAASATRAGRGHWDHTPGAVSGLTATGGLATVELTWHSYRPRRGQLVDHYEVYVSERADRGGDLAHSATLLGRTLYPHLTHRVGPEPRKRHYTVVAVVSSGARTRPARPVSAVSARSVAAGRAVARVGDFDHKGLEFALSPDQSARYRTAFPSGVDYRYGASTPGRDWSYLHPGPSDAWGGRKEHTFTLRFDLAAAPKDDLACALWLIDAHATAAGAAEVTLNDRPVRTLQFQGGATRGSVEGDATRVGSALKPSYYEFPLAAGLFTAGENVLRLRKTSGSWIAYDALGVFAAA</sequence>
<feature type="domain" description="Rhamnogalacturonan lyase" evidence="2">
    <location>
        <begin position="135"/>
        <end position="297"/>
    </location>
</feature>
<dbReference type="RefSeq" id="WP_176164093.1">
    <property type="nucleotide sequence ID" value="NZ_CP054929.1"/>
</dbReference>
<dbReference type="Pfam" id="PF14683">
    <property type="entry name" value="CBM-like"/>
    <property type="match status" value="1"/>
</dbReference>
<protein>
    <recommendedName>
        <fullName evidence="2">Rhamnogalacturonan lyase domain-containing protein</fullName>
    </recommendedName>
</protein>
<feature type="region of interest" description="Disordered" evidence="1">
    <location>
        <begin position="1"/>
        <end position="33"/>
    </location>
</feature>
<evidence type="ECO:0000313" key="3">
    <source>
        <dbReference type="EMBL" id="QKW52389.1"/>
    </source>
</evidence>
<evidence type="ECO:0000256" key="1">
    <source>
        <dbReference type="SAM" id="MobiDB-lite"/>
    </source>
</evidence>